<evidence type="ECO:0000313" key="3">
    <source>
        <dbReference type="EMBL" id="ATR79256.1"/>
    </source>
</evidence>
<feature type="domain" description="PRC-barrel" evidence="1">
    <location>
        <begin position="22"/>
        <end position="88"/>
    </location>
</feature>
<dbReference type="Pfam" id="PF05239">
    <property type="entry name" value="PRC"/>
    <property type="match status" value="1"/>
</dbReference>
<dbReference type="InterPro" id="IPR011033">
    <property type="entry name" value="PRC_barrel-like_sf"/>
</dbReference>
<dbReference type="NCBIfam" id="TIGR02271">
    <property type="entry name" value="YsnF/AvaK domain"/>
    <property type="match status" value="1"/>
</dbReference>
<protein>
    <submittedName>
        <fullName evidence="3">Photosystem reaction center subunit H</fullName>
    </submittedName>
</protein>
<dbReference type="InterPro" id="IPR014747">
    <property type="entry name" value="Bac_photo_RC_H_C"/>
</dbReference>
<organism evidence="3 4">
    <name type="scientific">Faucicola osloensis</name>
    <name type="common">Moraxella osloensis</name>
    <dbReference type="NCBI Taxonomy" id="34062"/>
    <lineage>
        <taxon>Bacteria</taxon>
        <taxon>Pseudomonadati</taxon>
        <taxon>Pseudomonadota</taxon>
        <taxon>Gammaproteobacteria</taxon>
        <taxon>Moraxellales</taxon>
        <taxon>Moraxellaceae</taxon>
        <taxon>Faucicola</taxon>
    </lineage>
</organism>
<evidence type="ECO:0000313" key="4">
    <source>
        <dbReference type="Proteomes" id="UP000229340"/>
    </source>
</evidence>
<dbReference type="GO" id="GO:0030077">
    <property type="term" value="C:plasma membrane light-harvesting complex"/>
    <property type="evidence" value="ECO:0007669"/>
    <property type="project" value="InterPro"/>
</dbReference>
<name>A0A2D2LW88_FAUOS</name>
<evidence type="ECO:0000259" key="2">
    <source>
        <dbReference type="Pfam" id="PF09557"/>
    </source>
</evidence>
<dbReference type="GO" id="GO:0019684">
    <property type="term" value="P:photosynthesis, light reaction"/>
    <property type="evidence" value="ECO:0007669"/>
    <property type="project" value="InterPro"/>
</dbReference>
<gene>
    <name evidence="3" type="ORF">NP7_08340</name>
</gene>
<accession>A0A2D2LW88</accession>
<evidence type="ECO:0000259" key="1">
    <source>
        <dbReference type="Pfam" id="PF05239"/>
    </source>
</evidence>
<dbReference type="Pfam" id="PF09557">
    <property type="entry name" value="DUF2382"/>
    <property type="match status" value="1"/>
</dbReference>
<dbReference type="InterPro" id="IPR019060">
    <property type="entry name" value="DUF2382"/>
</dbReference>
<sequence length="277" mass="31099">MASLMRLRDIQDTHVDLLGNDYFDPTGKTAYGANGEKIGSIQGALVDDTTGRIRYFIVDVGGWFSSKEVLVPAGLARIQDDNVYFDSLSRDTVETMDNYDPDYNYSIEEQTVRDRHAFDRAATPVKLTDNDYQSPNTLQLLEERIIVNKDKIVAGLLKVGIHVVSESRTVNVELTEEQAHIQRTPVNKPTDRRIGDNDNATIEVELEAERANVNKQTYVTEEVNVDKVAQTRTETFNETVRREELDVQKDGVERVTGVDTIDGNVSPAIDPNAPRKL</sequence>
<dbReference type="AlphaFoldDB" id="A0A2D2LW88"/>
<reference evidence="4" key="1">
    <citation type="submission" date="2017-11" db="EMBL/GenBank/DDBJ databases">
        <title>Complete genome sequence of Moraxella osloensis NP7 isolated from human skin.</title>
        <authorList>
            <person name="Lee K."/>
            <person name="Lim J.Y."/>
            <person name="Hwang I."/>
        </authorList>
    </citation>
    <scope>NUCLEOTIDE SEQUENCE [LARGE SCALE GENOMIC DNA]</scope>
    <source>
        <strain evidence="4">NP7</strain>
    </source>
</reference>
<dbReference type="EMBL" id="CP024443">
    <property type="protein sequence ID" value="ATR79256.1"/>
    <property type="molecule type" value="Genomic_DNA"/>
</dbReference>
<feature type="domain" description="DUF2382" evidence="2">
    <location>
        <begin position="138"/>
        <end position="247"/>
    </location>
</feature>
<dbReference type="STRING" id="34062.AXE82_04455"/>
<dbReference type="RefSeq" id="WP_100270448.1">
    <property type="nucleotide sequence ID" value="NZ_CP024443.1"/>
</dbReference>
<proteinExistence type="predicted"/>
<dbReference type="PANTHER" id="PTHR38463">
    <property type="entry name" value="STRESS RESPONSE PROTEIN YSNF"/>
    <property type="match status" value="1"/>
</dbReference>
<dbReference type="Gene3D" id="3.90.50.10">
    <property type="entry name" value="Photosynthetic Reaction Center, subunit H, domain 2"/>
    <property type="match status" value="1"/>
</dbReference>
<dbReference type="InterPro" id="IPR027275">
    <property type="entry name" value="PRC-brl_dom"/>
</dbReference>
<dbReference type="SUPFAM" id="SSF50346">
    <property type="entry name" value="PRC-barrel domain"/>
    <property type="match status" value="1"/>
</dbReference>
<dbReference type="InterPro" id="IPR052967">
    <property type="entry name" value="Stress_Response_Assoc"/>
</dbReference>
<dbReference type="Proteomes" id="UP000229340">
    <property type="component" value="Chromosome"/>
</dbReference>
<dbReference type="PANTHER" id="PTHR38463:SF1">
    <property type="entry name" value="STRESS RESPONSE PROTEIN YSNF"/>
    <property type="match status" value="1"/>
</dbReference>